<dbReference type="EMBL" id="CP104143">
    <property type="protein sequence ID" value="UWU14058.1"/>
    <property type="molecule type" value="Genomic_DNA"/>
</dbReference>
<dbReference type="RefSeq" id="WP_245209280.1">
    <property type="nucleotide sequence ID" value="NZ_CP104143.1"/>
</dbReference>
<accession>A0ABY5XHP9</accession>
<dbReference type="Proteomes" id="UP001060123">
    <property type="component" value="Chromosome"/>
</dbReference>
<reference evidence="1" key="1">
    <citation type="submission" date="2022-09" db="EMBL/GenBank/DDBJ databases">
        <title>Australian commercial rhizobial inoculants.</title>
        <authorList>
            <person name="Kohlmeier M.G."/>
            <person name="O'Hara G.W."/>
            <person name="Colombi E."/>
            <person name="Ramsay J.P."/>
            <person name="Terpolilli J."/>
        </authorList>
    </citation>
    <scope>NUCLEOTIDE SEQUENCE</scope>
    <source>
        <strain evidence="1">WSM1592</strain>
    </source>
</reference>
<gene>
    <name evidence="1" type="ORF">N2599_18375</name>
</gene>
<protein>
    <recommendedName>
        <fullName evidence="3">Secreted protein</fullName>
    </recommendedName>
</protein>
<evidence type="ECO:0008006" key="3">
    <source>
        <dbReference type="Google" id="ProtNLM"/>
    </source>
</evidence>
<name>A0ABY5XHP9_RHISU</name>
<organism evidence="1 2">
    <name type="scientific">Rhizobium sullae</name>
    <name type="common">Rhizobium hedysari</name>
    <dbReference type="NCBI Taxonomy" id="50338"/>
    <lineage>
        <taxon>Bacteria</taxon>
        <taxon>Pseudomonadati</taxon>
        <taxon>Pseudomonadota</taxon>
        <taxon>Alphaproteobacteria</taxon>
        <taxon>Hyphomicrobiales</taxon>
        <taxon>Rhizobiaceae</taxon>
        <taxon>Rhizobium/Agrobacterium group</taxon>
        <taxon>Rhizobium</taxon>
    </lineage>
</organism>
<evidence type="ECO:0000313" key="2">
    <source>
        <dbReference type="Proteomes" id="UP001060123"/>
    </source>
</evidence>
<evidence type="ECO:0000313" key="1">
    <source>
        <dbReference type="EMBL" id="UWU14058.1"/>
    </source>
</evidence>
<proteinExistence type="predicted"/>
<keyword evidence="2" id="KW-1185">Reference proteome</keyword>
<sequence length="120" mass="13890">MFLLRVNLAGPHLLQIVVLFERLELLLQDRRGFHRGEDRGDATVDFEGCRLVARGLADHHFLNELAHHVDERLLRCGIRVLAHVVEGGVDDQFDGLRADLRLQLPDLLPEIFRLWRLRQA</sequence>